<evidence type="ECO:0000313" key="11">
    <source>
        <dbReference type="Proteomes" id="UP000233256"/>
    </source>
</evidence>
<dbReference type="Pfam" id="PF04055">
    <property type="entry name" value="Radical_SAM"/>
    <property type="match status" value="1"/>
</dbReference>
<feature type="domain" description="B12-binding" evidence="8">
    <location>
        <begin position="21"/>
        <end position="169"/>
    </location>
</feature>
<dbReference type="PROSITE" id="PS51918">
    <property type="entry name" value="RADICAL_SAM"/>
    <property type="match status" value="1"/>
</dbReference>
<dbReference type="InterPro" id="IPR051198">
    <property type="entry name" value="BchE-like"/>
</dbReference>
<accession>A0A2N1PR16</accession>
<keyword evidence="3" id="KW-0808">Transferase</keyword>
<dbReference type="SFLD" id="SFLDG01082">
    <property type="entry name" value="B12-binding_domain_containing"/>
    <property type="match status" value="1"/>
</dbReference>
<dbReference type="AlphaFoldDB" id="A0A2N1PR16"/>
<keyword evidence="2" id="KW-0489">Methyltransferase</keyword>
<dbReference type="InterPro" id="IPR006158">
    <property type="entry name" value="Cobalamin-bd"/>
</dbReference>
<dbReference type="PROSITE" id="PS51332">
    <property type="entry name" value="B12_BINDING"/>
    <property type="match status" value="1"/>
</dbReference>
<reference evidence="10 11" key="1">
    <citation type="journal article" date="2017" name="ISME J.">
        <title>Potential for microbial H2 and metal transformations associated with novel bacteria and archaea in deep terrestrial subsurface sediments.</title>
        <authorList>
            <person name="Hernsdorf A.W."/>
            <person name="Amano Y."/>
            <person name="Miyakawa K."/>
            <person name="Ise K."/>
            <person name="Suzuki Y."/>
            <person name="Anantharaman K."/>
            <person name="Probst A."/>
            <person name="Burstein D."/>
            <person name="Thomas B.C."/>
            <person name="Banfield J.F."/>
        </authorList>
    </citation>
    <scope>NUCLEOTIDE SEQUENCE [LARGE SCALE GENOMIC DNA]</scope>
    <source>
        <strain evidence="10">HGW-Wallbacteria-1</strain>
    </source>
</reference>
<dbReference type="InterPro" id="IPR023404">
    <property type="entry name" value="rSAM_horseshoe"/>
</dbReference>
<dbReference type="Gene3D" id="3.80.30.20">
    <property type="entry name" value="tm_1862 like domain"/>
    <property type="match status" value="1"/>
</dbReference>
<dbReference type="SFLD" id="SFLDS00029">
    <property type="entry name" value="Radical_SAM"/>
    <property type="match status" value="1"/>
</dbReference>
<dbReference type="InterPro" id="IPR034466">
    <property type="entry name" value="Methyltransferase_Class_B"/>
</dbReference>
<comment type="caution">
    <text evidence="10">The sequence shown here is derived from an EMBL/GenBank/DDBJ whole genome shotgun (WGS) entry which is preliminary data.</text>
</comment>
<evidence type="ECO:0000256" key="3">
    <source>
        <dbReference type="ARBA" id="ARBA00022679"/>
    </source>
</evidence>
<evidence type="ECO:0000256" key="6">
    <source>
        <dbReference type="ARBA" id="ARBA00023004"/>
    </source>
</evidence>
<dbReference type="CDD" id="cd01335">
    <property type="entry name" value="Radical_SAM"/>
    <property type="match status" value="1"/>
</dbReference>
<feature type="domain" description="Radical SAM core" evidence="9">
    <location>
        <begin position="228"/>
        <end position="448"/>
    </location>
</feature>
<evidence type="ECO:0000256" key="4">
    <source>
        <dbReference type="ARBA" id="ARBA00022691"/>
    </source>
</evidence>
<dbReference type="GO" id="GO:0005829">
    <property type="term" value="C:cytosol"/>
    <property type="evidence" value="ECO:0007669"/>
    <property type="project" value="TreeGrafter"/>
</dbReference>
<dbReference type="InterPro" id="IPR006638">
    <property type="entry name" value="Elp3/MiaA/NifB-like_rSAM"/>
</dbReference>
<dbReference type="GO" id="GO:0051539">
    <property type="term" value="F:4 iron, 4 sulfur cluster binding"/>
    <property type="evidence" value="ECO:0007669"/>
    <property type="project" value="UniProtKB-KW"/>
</dbReference>
<dbReference type="InterPro" id="IPR058240">
    <property type="entry name" value="rSAM_sf"/>
</dbReference>
<dbReference type="SMART" id="SM00729">
    <property type="entry name" value="Elp3"/>
    <property type="match status" value="1"/>
</dbReference>
<gene>
    <name evidence="10" type="ORF">CVV64_07855</name>
</gene>
<comment type="cofactor">
    <cofactor evidence="1">
        <name>[4Fe-4S] cluster</name>
        <dbReference type="ChEBI" id="CHEBI:49883"/>
    </cofactor>
</comment>
<proteinExistence type="predicted"/>
<organism evidence="10 11">
    <name type="scientific">Candidatus Wallbacteria bacterium HGW-Wallbacteria-1</name>
    <dbReference type="NCBI Taxonomy" id="2013854"/>
    <lineage>
        <taxon>Bacteria</taxon>
        <taxon>Candidatus Walliibacteriota</taxon>
    </lineage>
</organism>
<dbReference type="SFLD" id="SFLDG01123">
    <property type="entry name" value="methyltransferase_(Class_B)"/>
    <property type="match status" value="1"/>
</dbReference>
<dbReference type="Proteomes" id="UP000233256">
    <property type="component" value="Unassembled WGS sequence"/>
</dbReference>
<dbReference type="InterPro" id="IPR007197">
    <property type="entry name" value="rSAM"/>
</dbReference>
<keyword evidence="6" id="KW-0408">Iron</keyword>
<dbReference type="GO" id="GO:0031419">
    <property type="term" value="F:cobalamin binding"/>
    <property type="evidence" value="ECO:0007669"/>
    <property type="project" value="InterPro"/>
</dbReference>
<dbReference type="Pfam" id="PF02310">
    <property type="entry name" value="B12-binding"/>
    <property type="match status" value="1"/>
</dbReference>
<keyword evidence="7" id="KW-0411">Iron-sulfur</keyword>
<sequence>MRISHPKILFINLPALDIEGLSRFLALQPESFKGLCMPMGILYMAAYIKAKLPEAQTAIVDLAIALNRRPRKTDVCTFLNHEISLQAPWKPDIVAVSCLFSASHDIMERVISISDELWPEARIVAGGHHPSALGRQLLENPSLDAVVTGEGEIPLLNIVRKLHIFGKSATLNDISNVISRDAEFFQQSENCCSAGNFPDLDCIPLPYWNLIDMDSYTSQGRRRPMDNGQNCKAATMITSRGCPFQCTFCASHRVHGRKMRLRSTDSIISEMVQLKRLHDVDMILFEDDLFTALPDRTIEILDAMKIPELNNMKIQFPNGLSVNSMTISLAKKLADSGMSIVNLAVESGSEYVQSEIIRKKVNLNKARELISVFRNLGCIVRCYFILGFPGETAEMMDQTISFAHDCGCDWSVFSIATPLPGSEMYDQFIARGEISHRPESWNMSNYFKRCFDTAEITANDLMDKVFIANMRVNFAENINLRNGDFTRALRLFKDVIHLHPEHPAALDGIARCQMKLEDPLFHSTLTAFKSLIKNSIQARNDTEKCRSAGIRFLCDTCY</sequence>
<keyword evidence="5" id="KW-0479">Metal-binding</keyword>
<evidence type="ECO:0000259" key="9">
    <source>
        <dbReference type="PROSITE" id="PS51918"/>
    </source>
</evidence>
<keyword evidence="4" id="KW-0949">S-adenosyl-L-methionine</keyword>
<dbReference type="EMBL" id="PGXC01000004">
    <property type="protein sequence ID" value="PKK90783.1"/>
    <property type="molecule type" value="Genomic_DNA"/>
</dbReference>
<dbReference type="SUPFAM" id="SSF102114">
    <property type="entry name" value="Radical SAM enzymes"/>
    <property type="match status" value="1"/>
</dbReference>
<evidence type="ECO:0000256" key="7">
    <source>
        <dbReference type="ARBA" id="ARBA00023014"/>
    </source>
</evidence>
<dbReference type="GO" id="GO:0046872">
    <property type="term" value="F:metal ion binding"/>
    <property type="evidence" value="ECO:0007669"/>
    <property type="project" value="UniProtKB-KW"/>
</dbReference>
<evidence type="ECO:0000256" key="1">
    <source>
        <dbReference type="ARBA" id="ARBA00001966"/>
    </source>
</evidence>
<dbReference type="PANTHER" id="PTHR43409">
    <property type="entry name" value="ANAEROBIC MAGNESIUM-PROTOPORPHYRIN IX MONOMETHYL ESTER CYCLASE-RELATED"/>
    <property type="match status" value="1"/>
</dbReference>
<protein>
    <submittedName>
        <fullName evidence="10">Uncharacterized protein</fullName>
    </submittedName>
</protein>
<dbReference type="CDD" id="cd02068">
    <property type="entry name" value="radical_SAM_B12_BD"/>
    <property type="match status" value="1"/>
</dbReference>
<evidence type="ECO:0000256" key="5">
    <source>
        <dbReference type="ARBA" id="ARBA00022723"/>
    </source>
</evidence>
<dbReference type="PANTHER" id="PTHR43409:SF7">
    <property type="entry name" value="BLL1977 PROTEIN"/>
    <property type="match status" value="1"/>
</dbReference>
<name>A0A2N1PR16_9BACT</name>
<dbReference type="GO" id="GO:0003824">
    <property type="term" value="F:catalytic activity"/>
    <property type="evidence" value="ECO:0007669"/>
    <property type="project" value="InterPro"/>
</dbReference>
<dbReference type="Gene3D" id="3.40.50.280">
    <property type="entry name" value="Cobalamin-binding domain"/>
    <property type="match status" value="1"/>
</dbReference>
<evidence type="ECO:0000313" key="10">
    <source>
        <dbReference type="EMBL" id="PKK90783.1"/>
    </source>
</evidence>
<evidence type="ECO:0000256" key="2">
    <source>
        <dbReference type="ARBA" id="ARBA00022603"/>
    </source>
</evidence>
<evidence type="ECO:0000259" key="8">
    <source>
        <dbReference type="PROSITE" id="PS51332"/>
    </source>
</evidence>